<feature type="chain" id="PRO_5038972752" evidence="2">
    <location>
        <begin position="18"/>
        <end position="95"/>
    </location>
</feature>
<feature type="compositionally biased region" description="Low complexity" evidence="1">
    <location>
        <begin position="28"/>
        <end position="41"/>
    </location>
</feature>
<keyword evidence="2" id="KW-0732">Signal</keyword>
<accession>A0A9D4IJB8</accession>
<comment type="caution">
    <text evidence="3">The sequence shown here is derived from an EMBL/GenBank/DDBJ whole genome shotgun (WGS) entry which is preliminary data.</text>
</comment>
<dbReference type="Proteomes" id="UP000828390">
    <property type="component" value="Unassembled WGS sequence"/>
</dbReference>
<gene>
    <name evidence="3" type="ORF">DPMN_176085</name>
</gene>
<dbReference type="AlphaFoldDB" id="A0A9D4IJB8"/>
<protein>
    <submittedName>
        <fullName evidence="3">Uncharacterized protein</fullName>
    </submittedName>
</protein>
<dbReference type="EMBL" id="JAIWYP010000009">
    <property type="protein sequence ID" value="KAH3774697.1"/>
    <property type="molecule type" value="Genomic_DNA"/>
</dbReference>
<evidence type="ECO:0000313" key="4">
    <source>
        <dbReference type="Proteomes" id="UP000828390"/>
    </source>
</evidence>
<sequence length="95" mass="10818">MKGVFFLLVITCIVVEAGKRRKLPPPTTTTRQTTRPNLATTPTPPREGSYEHEQLTENIEKQLKEMNSTLDAIYTLSNEMFKIRNACLDEYKTTG</sequence>
<evidence type="ECO:0000256" key="1">
    <source>
        <dbReference type="SAM" id="MobiDB-lite"/>
    </source>
</evidence>
<evidence type="ECO:0000256" key="2">
    <source>
        <dbReference type="SAM" id="SignalP"/>
    </source>
</evidence>
<proteinExistence type="predicted"/>
<reference evidence="3" key="2">
    <citation type="submission" date="2020-11" db="EMBL/GenBank/DDBJ databases">
        <authorList>
            <person name="McCartney M.A."/>
            <person name="Auch B."/>
            <person name="Kono T."/>
            <person name="Mallez S."/>
            <person name="Becker A."/>
            <person name="Gohl D.M."/>
            <person name="Silverstein K.A.T."/>
            <person name="Koren S."/>
            <person name="Bechman K.B."/>
            <person name="Herman A."/>
            <person name="Abrahante J.E."/>
            <person name="Garbe J."/>
        </authorList>
    </citation>
    <scope>NUCLEOTIDE SEQUENCE</scope>
    <source>
        <strain evidence="3">Duluth1</strain>
        <tissue evidence="3">Whole animal</tissue>
    </source>
</reference>
<evidence type="ECO:0000313" key="3">
    <source>
        <dbReference type="EMBL" id="KAH3774697.1"/>
    </source>
</evidence>
<feature type="signal peptide" evidence="2">
    <location>
        <begin position="1"/>
        <end position="17"/>
    </location>
</feature>
<reference evidence="3" key="1">
    <citation type="journal article" date="2019" name="bioRxiv">
        <title>The Genome of the Zebra Mussel, Dreissena polymorpha: A Resource for Invasive Species Research.</title>
        <authorList>
            <person name="McCartney M.A."/>
            <person name="Auch B."/>
            <person name="Kono T."/>
            <person name="Mallez S."/>
            <person name="Zhang Y."/>
            <person name="Obille A."/>
            <person name="Becker A."/>
            <person name="Abrahante J.E."/>
            <person name="Garbe J."/>
            <person name="Badalamenti J.P."/>
            <person name="Herman A."/>
            <person name="Mangelson H."/>
            <person name="Liachko I."/>
            <person name="Sullivan S."/>
            <person name="Sone E.D."/>
            <person name="Koren S."/>
            <person name="Silverstein K.A.T."/>
            <person name="Beckman K.B."/>
            <person name="Gohl D.M."/>
        </authorList>
    </citation>
    <scope>NUCLEOTIDE SEQUENCE</scope>
    <source>
        <strain evidence="3">Duluth1</strain>
        <tissue evidence="3">Whole animal</tissue>
    </source>
</reference>
<feature type="region of interest" description="Disordered" evidence="1">
    <location>
        <begin position="20"/>
        <end position="51"/>
    </location>
</feature>
<organism evidence="3 4">
    <name type="scientific">Dreissena polymorpha</name>
    <name type="common">Zebra mussel</name>
    <name type="synonym">Mytilus polymorpha</name>
    <dbReference type="NCBI Taxonomy" id="45954"/>
    <lineage>
        <taxon>Eukaryota</taxon>
        <taxon>Metazoa</taxon>
        <taxon>Spiralia</taxon>
        <taxon>Lophotrochozoa</taxon>
        <taxon>Mollusca</taxon>
        <taxon>Bivalvia</taxon>
        <taxon>Autobranchia</taxon>
        <taxon>Heteroconchia</taxon>
        <taxon>Euheterodonta</taxon>
        <taxon>Imparidentia</taxon>
        <taxon>Neoheterodontei</taxon>
        <taxon>Myida</taxon>
        <taxon>Dreissenoidea</taxon>
        <taxon>Dreissenidae</taxon>
        <taxon>Dreissena</taxon>
    </lineage>
</organism>
<name>A0A9D4IJB8_DREPO</name>
<keyword evidence="4" id="KW-1185">Reference proteome</keyword>